<dbReference type="InterPro" id="IPR025110">
    <property type="entry name" value="AMP-bd_C"/>
</dbReference>
<dbReference type="PANTHER" id="PTHR43767:SF7">
    <property type="entry name" value="MEDIUM_LONG-CHAIN-FATTY-ACID--COA LIGASE FADD8"/>
    <property type="match status" value="1"/>
</dbReference>
<dbReference type="RefSeq" id="WP_187600013.1">
    <property type="nucleotide sequence ID" value="NZ_CP060714.1"/>
</dbReference>
<evidence type="ECO:0000259" key="2">
    <source>
        <dbReference type="Pfam" id="PF00501"/>
    </source>
</evidence>
<dbReference type="AlphaFoldDB" id="A0A7G9RU21"/>
<sequence>MRVTASDLPNFRTLGELITHAIATHPDHVAFVDADGLPTTYEQLGHKIAWLIAELRRLGLRRGDVVAQLCGNRTEMFCLMAAAYVGGFCSVTLHAMAGADDHAAILEDCKAKIFVYEHYFAERAKELRQRSASAMLCRSHDATDEDESIWGQSPHAPSPSPSPAHAHALQPVGEPEDIVRLAYTGGTTGRSKGVMLSNRAMLTNARLWLDGLEWQAGVRTLCSAPISHGAGSLIFPTLGAGGTIYLQRGFSAASWLRCVQYNHITHTFIVPTMLYALLDHADTARHGLTSLRALVYGAAPASPSRIRAALNLFGPVLVQTYGQTEAPNTILILDQQAHQRATDAQLASAGIPFPHVNVVLTGDDDRPVSTGETGELCLTGDLLMSGYHGLPEQTARTLANGLLHTGDLARMGEDGLIYIVDRKKDMIISGGFNVYPKEVEDVLGMHPDVAAAAVFGVPDPKWGEAVRAVVVPRSGASVDPHALIEFVRARKGAVCTPKSIELVDQVPLTSLGKPDKKALRNLYSSHPSRETA</sequence>
<dbReference type="Pfam" id="PF13193">
    <property type="entry name" value="AMP-binding_C"/>
    <property type="match status" value="1"/>
</dbReference>
<feature type="domain" description="AMP-dependent synthetase/ligase" evidence="2">
    <location>
        <begin position="20"/>
        <end position="388"/>
    </location>
</feature>
<dbReference type="InterPro" id="IPR050237">
    <property type="entry name" value="ATP-dep_AMP-bd_enzyme"/>
</dbReference>
<dbReference type="Pfam" id="PF00501">
    <property type="entry name" value="AMP-binding"/>
    <property type="match status" value="1"/>
</dbReference>
<dbReference type="InterPro" id="IPR042099">
    <property type="entry name" value="ANL_N_sf"/>
</dbReference>
<dbReference type="PROSITE" id="PS00455">
    <property type="entry name" value="AMP_BINDING"/>
    <property type="match status" value="1"/>
</dbReference>
<name>A0A7G9RU21_9BURK</name>
<organism evidence="4 5">
    <name type="scientific">Diaphorobacter ruginosibacter</name>
    <dbReference type="NCBI Taxonomy" id="1715720"/>
    <lineage>
        <taxon>Bacteria</taxon>
        <taxon>Pseudomonadati</taxon>
        <taxon>Pseudomonadota</taxon>
        <taxon>Betaproteobacteria</taxon>
        <taxon>Burkholderiales</taxon>
        <taxon>Comamonadaceae</taxon>
        <taxon>Diaphorobacter</taxon>
    </lineage>
</organism>
<dbReference type="Gene3D" id="3.40.50.12780">
    <property type="entry name" value="N-terminal domain of ligase-like"/>
    <property type="match status" value="1"/>
</dbReference>
<dbReference type="InterPro" id="IPR045851">
    <property type="entry name" value="AMP-bd_C_sf"/>
</dbReference>
<dbReference type="KEGG" id="drg:H9K76_10060"/>
<keyword evidence="5" id="KW-1185">Reference proteome</keyword>
<dbReference type="GO" id="GO:0016877">
    <property type="term" value="F:ligase activity, forming carbon-sulfur bonds"/>
    <property type="evidence" value="ECO:0007669"/>
    <property type="project" value="UniProtKB-ARBA"/>
</dbReference>
<feature type="domain" description="AMP-binding enzyme C-terminal" evidence="3">
    <location>
        <begin position="438"/>
        <end position="513"/>
    </location>
</feature>
<accession>A0A7G9RU21</accession>
<dbReference type="Gene3D" id="3.30.300.30">
    <property type="match status" value="1"/>
</dbReference>
<reference evidence="4 5" key="1">
    <citation type="submission" date="2020-08" db="EMBL/GenBank/DDBJ databases">
        <title>Genome sequence of Diaphorobacter ruginosibacter DSM 27467T.</title>
        <authorList>
            <person name="Hyun D.-W."/>
            <person name="Bae J.-W."/>
        </authorList>
    </citation>
    <scope>NUCLEOTIDE SEQUENCE [LARGE SCALE GENOMIC DNA]</scope>
    <source>
        <strain evidence="4 5">DSM 27467</strain>
    </source>
</reference>
<evidence type="ECO:0000256" key="1">
    <source>
        <dbReference type="SAM" id="MobiDB-lite"/>
    </source>
</evidence>
<protein>
    <submittedName>
        <fullName evidence="4">AMP-binding protein</fullName>
    </submittedName>
</protein>
<proteinExistence type="predicted"/>
<feature type="region of interest" description="Disordered" evidence="1">
    <location>
        <begin position="146"/>
        <end position="169"/>
    </location>
</feature>
<evidence type="ECO:0000313" key="5">
    <source>
        <dbReference type="Proteomes" id="UP000515811"/>
    </source>
</evidence>
<gene>
    <name evidence="4" type="ORF">H9K76_10060</name>
</gene>
<evidence type="ECO:0000259" key="3">
    <source>
        <dbReference type="Pfam" id="PF13193"/>
    </source>
</evidence>
<dbReference type="PANTHER" id="PTHR43767">
    <property type="entry name" value="LONG-CHAIN-FATTY-ACID--COA LIGASE"/>
    <property type="match status" value="1"/>
</dbReference>
<dbReference type="Proteomes" id="UP000515811">
    <property type="component" value="Chromosome"/>
</dbReference>
<dbReference type="SUPFAM" id="SSF56801">
    <property type="entry name" value="Acetyl-CoA synthetase-like"/>
    <property type="match status" value="1"/>
</dbReference>
<dbReference type="InterPro" id="IPR000873">
    <property type="entry name" value="AMP-dep_synth/lig_dom"/>
</dbReference>
<dbReference type="EMBL" id="CP060714">
    <property type="protein sequence ID" value="QNN59096.1"/>
    <property type="molecule type" value="Genomic_DNA"/>
</dbReference>
<dbReference type="InterPro" id="IPR020845">
    <property type="entry name" value="AMP-binding_CS"/>
</dbReference>
<evidence type="ECO:0000313" key="4">
    <source>
        <dbReference type="EMBL" id="QNN59096.1"/>
    </source>
</evidence>